<dbReference type="GO" id="GO:0008273">
    <property type="term" value="F:calcium, potassium:sodium antiporter activity"/>
    <property type="evidence" value="ECO:0007669"/>
    <property type="project" value="TreeGrafter"/>
</dbReference>
<feature type="transmembrane region" description="Helical" evidence="5">
    <location>
        <begin position="39"/>
        <end position="62"/>
    </location>
</feature>
<dbReference type="GO" id="GO:0006874">
    <property type="term" value="P:intracellular calcium ion homeostasis"/>
    <property type="evidence" value="ECO:0007669"/>
    <property type="project" value="TreeGrafter"/>
</dbReference>
<feature type="transmembrane region" description="Helical" evidence="5">
    <location>
        <begin position="132"/>
        <end position="152"/>
    </location>
</feature>
<feature type="transmembrane region" description="Helical" evidence="5">
    <location>
        <begin position="106"/>
        <end position="126"/>
    </location>
</feature>
<proteinExistence type="predicted"/>
<evidence type="ECO:0000256" key="1">
    <source>
        <dbReference type="ARBA" id="ARBA00004141"/>
    </source>
</evidence>
<feature type="domain" description="Sodium/calcium exchanger membrane region" evidence="6">
    <location>
        <begin position="5"/>
        <end position="145"/>
    </location>
</feature>
<sequence length="327" mass="36027">MVSVLLIIFIISFFVLARSSTLLVSSVTGFARLFGMSEYAIAFILMSFATSVSELFVGISSAVGDISSLSMGNILGANLLNITLVIAIPTLIVGRIKIESKILRHNFWYIFFLSLFPFFLGFDGIISRGDGVILLLGFISYMWMIMGEKEYFSKVYNNIPFIGLLKKTIHDIWILLLGVLLLVGASAVLVWSGTALLEVFLLDSLLFGIIFVSIGTTLPEIVFGVRSVSSQHDSMAIGNALGSIAFNASFIIGVVAIINPVRVDSLEELILVTVAFIVAFILFNILIYRGEEITRSKAVIFILIYILYVMTEFLIPDVIDSLFKNLI</sequence>
<comment type="subcellular location">
    <subcellularLocation>
        <location evidence="1">Membrane</location>
        <topology evidence="1">Multi-pass membrane protein</topology>
    </subcellularLocation>
</comment>
<reference evidence="8" key="1">
    <citation type="submission" date="2017-09" db="EMBL/GenBank/DDBJ databases">
        <title>Depth-based differentiation of microbial function through sediment-hosted aquifers and enrichment of novel symbionts in the deep terrestrial subsurface.</title>
        <authorList>
            <person name="Probst A.J."/>
            <person name="Ladd B."/>
            <person name="Jarett J.K."/>
            <person name="Geller-Mcgrath D.E."/>
            <person name="Sieber C.M.K."/>
            <person name="Emerson J.B."/>
            <person name="Anantharaman K."/>
            <person name="Thomas B.C."/>
            <person name="Malmstrom R."/>
            <person name="Stieglmeier M."/>
            <person name="Klingl A."/>
            <person name="Woyke T."/>
            <person name="Ryan C.M."/>
            <person name="Banfield J.F."/>
        </authorList>
    </citation>
    <scope>NUCLEOTIDE SEQUENCE [LARGE SCALE GENOMIC DNA]</scope>
</reference>
<evidence type="ECO:0000313" key="7">
    <source>
        <dbReference type="EMBL" id="PIR70429.1"/>
    </source>
</evidence>
<accession>A0A2H0TFU5</accession>
<evidence type="ECO:0000256" key="5">
    <source>
        <dbReference type="SAM" id="Phobius"/>
    </source>
</evidence>
<dbReference type="Proteomes" id="UP000229383">
    <property type="component" value="Unassembled WGS sequence"/>
</dbReference>
<dbReference type="InterPro" id="IPR004481">
    <property type="entry name" value="K/Na/Ca-exchanger"/>
</dbReference>
<feature type="domain" description="Sodium/calcium exchanger membrane region" evidence="6">
    <location>
        <begin position="172"/>
        <end position="311"/>
    </location>
</feature>
<gene>
    <name evidence="7" type="ORF">COU46_01660</name>
</gene>
<protein>
    <recommendedName>
        <fullName evidence="6">Sodium/calcium exchanger membrane region domain-containing protein</fullName>
    </recommendedName>
</protein>
<dbReference type="Gene3D" id="1.20.1420.30">
    <property type="entry name" value="NCX, central ion-binding region"/>
    <property type="match status" value="1"/>
</dbReference>
<dbReference type="GO" id="GO:0005262">
    <property type="term" value="F:calcium channel activity"/>
    <property type="evidence" value="ECO:0007669"/>
    <property type="project" value="TreeGrafter"/>
</dbReference>
<organism evidence="7 8">
    <name type="scientific">Candidatus Niyogibacteria bacterium CG10_big_fil_rev_8_21_14_0_10_42_19</name>
    <dbReference type="NCBI Taxonomy" id="1974725"/>
    <lineage>
        <taxon>Bacteria</taxon>
        <taxon>Candidatus Niyogiibacteriota</taxon>
    </lineage>
</organism>
<keyword evidence="3 5" id="KW-1133">Transmembrane helix</keyword>
<name>A0A2H0TFU5_9BACT</name>
<feature type="transmembrane region" description="Helical" evidence="5">
    <location>
        <begin position="6"/>
        <end position="27"/>
    </location>
</feature>
<keyword evidence="4 5" id="KW-0472">Membrane</keyword>
<dbReference type="EMBL" id="PFCN01000018">
    <property type="protein sequence ID" value="PIR70429.1"/>
    <property type="molecule type" value="Genomic_DNA"/>
</dbReference>
<feature type="transmembrane region" description="Helical" evidence="5">
    <location>
        <begin position="237"/>
        <end position="258"/>
    </location>
</feature>
<feature type="transmembrane region" description="Helical" evidence="5">
    <location>
        <begin position="270"/>
        <end position="287"/>
    </location>
</feature>
<feature type="transmembrane region" description="Helical" evidence="5">
    <location>
        <begin position="205"/>
        <end position="225"/>
    </location>
</feature>
<dbReference type="InterPro" id="IPR044880">
    <property type="entry name" value="NCX_ion-bd_dom_sf"/>
</dbReference>
<evidence type="ECO:0000256" key="3">
    <source>
        <dbReference type="ARBA" id="ARBA00022989"/>
    </source>
</evidence>
<feature type="transmembrane region" description="Helical" evidence="5">
    <location>
        <begin position="172"/>
        <end position="193"/>
    </location>
</feature>
<dbReference type="PANTHER" id="PTHR10846">
    <property type="entry name" value="SODIUM/POTASSIUM/CALCIUM EXCHANGER"/>
    <property type="match status" value="1"/>
</dbReference>
<evidence type="ECO:0000259" key="6">
    <source>
        <dbReference type="Pfam" id="PF01699"/>
    </source>
</evidence>
<evidence type="ECO:0000256" key="4">
    <source>
        <dbReference type="ARBA" id="ARBA00023136"/>
    </source>
</evidence>
<evidence type="ECO:0000256" key="2">
    <source>
        <dbReference type="ARBA" id="ARBA00022692"/>
    </source>
</evidence>
<feature type="transmembrane region" description="Helical" evidence="5">
    <location>
        <begin position="299"/>
        <end position="319"/>
    </location>
</feature>
<dbReference type="GO" id="GO:0005886">
    <property type="term" value="C:plasma membrane"/>
    <property type="evidence" value="ECO:0007669"/>
    <property type="project" value="TreeGrafter"/>
</dbReference>
<evidence type="ECO:0000313" key="8">
    <source>
        <dbReference type="Proteomes" id="UP000229383"/>
    </source>
</evidence>
<keyword evidence="2 5" id="KW-0812">Transmembrane</keyword>
<dbReference type="PANTHER" id="PTHR10846:SF8">
    <property type="entry name" value="INNER MEMBRANE PROTEIN YRBG"/>
    <property type="match status" value="1"/>
</dbReference>
<dbReference type="InterPro" id="IPR004837">
    <property type="entry name" value="NaCa_Exmemb"/>
</dbReference>
<feature type="transmembrane region" description="Helical" evidence="5">
    <location>
        <begin position="74"/>
        <end position="94"/>
    </location>
</feature>
<dbReference type="Pfam" id="PF01699">
    <property type="entry name" value="Na_Ca_ex"/>
    <property type="match status" value="2"/>
</dbReference>
<dbReference type="AlphaFoldDB" id="A0A2H0TFU5"/>
<comment type="caution">
    <text evidence="7">The sequence shown here is derived from an EMBL/GenBank/DDBJ whole genome shotgun (WGS) entry which is preliminary data.</text>
</comment>